<dbReference type="InParanoid" id="A0A0D0BZP3"/>
<accession>A0A0D0BZP3</accession>
<protein>
    <submittedName>
        <fullName evidence="1">Uncharacterized protein</fullName>
    </submittedName>
</protein>
<dbReference type="Proteomes" id="UP000054485">
    <property type="component" value="Unassembled WGS sequence"/>
</dbReference>
<evidence type="ECO:0000313" key="2">
    <source>
        <dbReference type="Proteomes" id="UP000054485"/>
    </source>
</evidence>
<organism evidence="1 2">
    <name type="scientific">Suillus luteus UH-Slu-Lm8-n1</name>
    <dbReference type="NCBI Taxonomy" id="930992"/>
    <lineage>
        <taxon>Eukaryota</taxon>
        <taxon>Fungi</taxon>
        <taxon>Dikarya</taxon>
        <taxon>Basidiomycota</taxon>
        <taxon>Agaricomycotina</taxon>
        <taxon>Agaricomycetes</taxon>
        <taxon>Agaricomycetidae</taxon>
        <taxon>Boletales</taxon>
        <taxon>Suillineae</taxon>
        <taxon>Suillaceae</taxon>
        <taxon>Suillus</taxon>
    </lineage>
</organism>
<reference evidence="1 2" key="1">
    <citation type="submission" date="2014-04" db="EMBL/GenBank/DDBJ databases">
        <authorList>
            <consortium name="DOE Joint Genome Institute"/>
            <person name="Kuo A."/>
            <person name="Ruytinx J."/>
            <person name="Rineau F."/>
            <person name="Colpaert J."/>
            <person name="Kohler A."/>
            <person name="Nagy L.G."/>
            <person name="Floudas D."/>
            <person name="Copeland A."/>
            <person name="Barry K.W."/>
            <person name="Cichocki N."/>
            <person name="Veneault-Fourrey C."/>
            <person name="LaButti K."/>
            <person name="Lindquist E.A."/>
            <person name="Lipzen A."/>
            <person name="Lundell T."/>
            <person name="Morin E."/>
            <person name="Murat C."/>
            <person name="Sun H."/>
            <person name="Tunlid A."/>
            <person name="Henrissat B."/>
            <person name="Grigoriev I.V."/>
            <person name="Hibbett D.S."/>
            <person name="Martin F."/>
            <person name="Nordberg H.P."/>
            <person name="Cantor M.N."/>
            <person name="Hua S.X."/>
        </authorList>
    </citation>
    <scope>NUCLEOTIDE SEQUENCE [LARGE SCALE GENOMIC DNA]</scope>
    <source>
        <strain evidence="1 2">UH-Slu-Lm8-n1</strain>
    </source>
</reference>
<dbReference type="HOGENOM" id="CLU_2998059_0_0_1"/>
<sequence length="57" mass="7029">MPKRHRSSRHQKEDFNQIYDWGNFVVWRPSRVYAKKLIISNELECFTDPRIHEKPIM</sequence>
<name>A0A0D0BZP3_9AGAM</name>
<dbReference type="EMBL" id="KN835139">
    <property type="protein sequence ID" value="KIK48228.1"/>
    <property type="molecule type" value="Genomic_DNA"/>
</dbReference>
<gene>
    <name evidence="1" type="ORF">CY34DRAFT_798323</name>
</gene>
<proteinExistence type="predicted"/>
<reference evidence="2" key="2">
    <citation type="submission" date="2015-01" db="EMBL/GenBank/DDBJ databases">
        <title>Evolutionary Origins and Diversification of the Mycorrhizal Mutualists.</title>
        <authorList>
            <consortium name="DOE Joint Genome Institute"/>
            <consortium name="Mycorrhizal Genomics Consortium"/>
            <person name="Kohler A."/>
            <person name="Kuo A."/>
            <person name="Nagy L.G."/>
            <person name="Floudas D."/>
            <person name="Copeland A."/>
            <person name="Barry K.W."/>
            <person name="Cichocki N."/>
            <person name="Veneault-Fourrey C."/>
            <person name="LaButti K."/>
            <person name="Lindquist E.A."/>
            <person name="Lipzen A."/>
            <person name="Lundell T."/>
            <person name="Morin E."/>
            <person name="Murat C."/>
            <person name="Riley R."/>
            <person name="Ohm R."/>
            <person name="Sun H."/>
            <person name="Tunlid A."/>
            <person name="Henrissat B."/>
            <person name="Grigoriev I.V."/>
            <person name="Hibbett D.S."/>
            <person name="Martin F."/>
        </authorList>
    </citation>
    <scope>NUCLEOTIDE SEQUENCE [LARGE SCALE GENOMIC DNA]</scope>
    <source>
        <strain evidence="2">UH-Slu-Lm8-n1</strain>
    </source>
</reference>
<keyword evidence="2" id="KW-1185">Reference proteome</keyword>
<evidence type="ECO:0000313" key="1">
    <source>
        <dbReference type="EMBL" id="KIK48228.1"/>
    </source>
</evidence>
<dbReference type="AlphaFoldDB" id="A0A0D0BZP3"/>